<evidence type="ECO:0000259" key="2">
    <source>
        <dbReference type="Pfam" id="PF00326"/>
    </source>
</evidence>
<feature type="compositionally biased region" description="Polar residues" evidence="1">
    <location>
        <begin position="115"/>
        <end position="134"/>
    </location>
</feature>
<proteinExistence type="predicted"/>
<gene>
    <name evidence="3" type="ORF">H9634_01405</name>
</gene>
<accession>A0ABR8WR19</accession>
<dbReference type="Gene3D" id="2.120.10.30">
    <property type="entry name" value="TolB, C-terminal domain"/>
    <property type="match status" value="1"/>
</dbReference>
<evidence type="ECO:0000313" key="3">
    <source>
        <dbReference type="EMBL" id="MBD8019440.1"/>
    </source>
</evidence>
<dbReference type="Pfam" id="PF00326">
    <property type="entry name" value="Peptidase_S9"/>
    <property type="match status" value="1"/>
</dbReference>
<dbReference type="SUPFAM" id="SSF82171">
    <property type="entry name" value="DPP6 N-terminal domain-like"/>
    <property type="match status" value="1"/>
</dbReference>
<feature type="domain" description="Peptidase S9 prolyl oligopeptidase catalytic" evidence="2">
    <location>
        <begin position="462"/>
        <end position="668"/>
    </location>
</feature>
<sequence>MTARTTAPYGSWPSPITAAEVAASSQPVGTARFTRQGILYTARMSEADGRTGLFLNPTGRLGEARRLLPAGFSVRSSVHEYGGGGFAVDGDTVVFVNADDQRLYRLELPAPHTGQHINTQAAPHAGQHTNTQAAQHPGPSAGALAEPTALTPETGGRVRYGDLTATGGQILAIEESHTDTGPTGAISRHVVRVDDTGATRLGGGAHFLAWPRLSPDGTTVACIGWDHPHMPWDETALILIDVATGQAERIWQREGMSILQPEWIGAHRLAVAADPAGIWNLYALDVPAFRAAARREPGFRPAEEELLLAADGEIGGPLWTLGQRHYLPAGGGRILALARFGTDRLIWAHPRTGEQQHLDPGLSTMSLQDRTADTVLLTGGSASRVHGLYLHHLATGETEPVALSAEVSHPAYYPRPEVRTFAGIHAIVYPPHHPELTGPEGERPPYVAFVHGGPTGQEVPAVSAHHAFFTSRGIGVIDVNYRGSTGYGRAYRDALRGQWGVLDVTDTITAVRGLVDAGEADPARLAISGGSAGGWTVLRALTTTEVFAAGASYYGVGDLRALAEETHDFESRYLDGLIGPYPQEAQRYAALAPVNLLDDLRVPVAIFQGDEDPIVPPSQARLLIAALEARGLPYSATFYPGEAHGFVQPATRQDALEQELAFYGRVMGFTTPGLPAARMQGRGR</sequence>
<dbReference type="RefSeq" id="WP_191725037.1">
    <property type="nucleotide sequence ID" value="NZ_JACSPY010000001.1"/>
</dbReference>
<keyword evidence="4" id="KW-1185">Reference proteome</keyword>
<dbReference type="SUPFAM" id="SSF53474">
    <property type="entry name" value="alpha/beta-Hydrolases"/>
    <property type="match status" value="1"/>
</dbReference>
<dbReference type="InterPro" id="IPR029058">
    <property type="entry name" value="AB_hydrolase_fold"/>
</dbReference>
<protein>
    <submittedName>
        <fullName evidence="3">S9 family peptidase</fullName>
    </submittedName>
</protein>
<dbReference type="PANTHER" id="PTHR43056">
    <property type="entry name" value="PEPTIDASE S9 PROLYL OLIGOPEPTIDASE"/>
    <property type="match status" value="1"/>
</dbReference>
<evidence type="ECO:0000256" key="1">
    <source>
        <dbReference type="SAM" id="MobiDB-lite"/>
    </source>
</evidence>
<feature type="region of interest" description="Disordered" evidence="1">
    <location>
        <begin position="114"/>
        <end position="157"/>
    </location>
</feature>
<dbReference type="PANTHER" id="PTHR43056:SF5">
    <property type="entry name" value="PEPTIDASE S9 PROLYL OLIGOPEPTIDASE CATALYTIC DOMAIN-CONTAINING PROTEIN"/>
    <property type="match status" value="1"/>
</dbReference>
<dbReference type="EMBL" id="JACSPY010000001">
    <property type="protein sequence ID" value="MBD8019440.1"/>
    <property type="molecule type" value="Genomic_DNA"/>
</dbReference>
<dbReference type="Proteomes" id="UP000651517">
    <property type="component" value="Unassembled WGS sequence"/>
</dbReference>
<name>A0ABR8WR19_9MICO</name>
<dbReference type="Gene3D" id="3.40.50.1820">
    <property type="entry name" value="alpha/beta hydrolase"/>
    <property type="match status" value="1"/>
</dbReference>
<dbReference type="InterPro" id="IPR011042">
    <property type="entry name" value="6-blade_b-propeller_TolB-like"/>
</dbReference>
<dbReference type="InterPro" id="IPR001375">
    <property type="entry name" value="Peptidase_S9_cat"/>
</dbReference>
<organism evidence="3 4">
    <name type="scientific">Brevibacterium gallinarum</name>
    <dbReference type="NCBI Taxonomy" id="2762220"/>
    <lineage>
        <taxon>Bacteria</taxon>
        <taxon>Bacillati</taxon>
        <taxon>Actinomycetota</taxon>
        <taxon>Actinomycetes</taxon>
        <taxon>Micrococcales</taxon>
        <taxon>Brevibacteriaceae</taxon>
        <taxon>Brevibacterium</taxon>
    </lineage>
</organism>
<comment type="caution">
    <text evidence="3">The sequence shown here is derived from an EMBL/GenBank/DDBJ whole genome shotgun (WGS) entry which is preliminary data.</text>
</comment>
<dbReference type="InterPro" id="IPR050585">
    <property type="entry name" value="Xaa-Pro_dipeptidyl-ppase/CocE"/>
</dbReference>
<evidence type="ECO:0000313" key="4">
    <source>
        <dbReference type="Proteomes" id="UP000651517"/>
    </source>
</evidence>
<reference evidence="3 4" key="1">
    <citation type="submission" date="2020-08" db="EMBL/GenBank/DDBJ databases">
        <title>A Genomic Blueprint of the Chicken Gut Microbiome.</title>
        <authorList>
            <person name="Gilroy R."/>
            <person name="Ravi A."/>
            <person name="Getino M."/>
            <person name="Pursley I."/>
            <person name="Horton D.L."/>
            <person name="Alikhan N.-F."/>
            <person name="Baker D."/>
            <person name="Gharbi K."/>
            <person name="Hall N."/>
            <person name="Watson M."/>
            <person name="Adriaenssens E.M."/>
            <person name="Foster-Nyarko E."/>
            <person name="Jarju S."/>
            <person name="Secka A."/>
            <person name="Antonio M."/>
            <person name="Oren A."/>
            <person name="Chaudhuri R."/>
            <person name="La Ragione R.M."/>
            <person name="Hildebrand F."/>
            <person name="Pallen M.J."/>
        </authorList>
    </citation>
    <scope>NUCLEOTIDE SEQUENCE [LARGE SCALE GENOMIC DNA]</scope>
    <source>
        <strain evidence="3 4">Re57</strain>
    </source>
</reference>